<dbReference type="PROSITE" id="PS00972">
    <property type="entry name" value="USP_1"/>
    <property type="match status" value="1"/>
</dbReference>
<dbReference type="VEuPathDB" id="TrichDB:TRFO_07691"/>
<evidence type="ECO:0000313" key="2">
    <source>
        <dbReference type="EMBL" id="OHT01021.1"/>
    </source>
</evidence>
<name>A0A1J4JUT9_9EUKA</name>
<dbReference type="PROSITE" id="PS00973">
    <property type="entry name" value="USP_2"/>
    <property type="match status" value="1"/>
</dbReference>
<gene>
    <name evidence="2" type="ORF">TRFO_07691</name>
</gene>
<dbReference type="PANTHER" id="PTHR24006:SF925">
    <property type="entry name" value="UBIQUITINYL HYDROLASE 1"/>
    <property type="match status" value="1"/>
</dbReference>
<feature type="domain" description="USP" evidence="1">
    <location>
        <begin position="1046"/>
        <end position="1337"/>
    </location>
</feature>
<dbReference type="OrthoDB" id="333239at2759"/>
<reference evidence="2" key="1">
    <citation type="submission" date="2016-10" db="EMBL/GenBank/DDBJ databases">
        <authorList>
            <person name="Benchimol M."/>
            <person name="Almeida L.G."/>
            <person name="Vasconcelos A.T."/>
            <person name="Perreira-Neves A."/>
            <person name="Rosa I.A."/>
            <person name="Tasca T."/>
            <person name="Bogo M.R."/>
            <person name="de Souza W."/>
        </authorList>
    </citation>
    <scope>NUCLEOTIDE SEQUENCE [LARGE SCALE GENOMIC DNA]</scope>
    <source>
        <strain evidence="2">K</strain>
    </source>
</reference>
<dbReference type="SUPFAM" id="SSF48371">
    <property type="entry name" value="ARM repeat"/>
    <property type="match status" value="1"/>
</dbReference>
<organism evidence="2 3">
    <name type="scientific">Tritrichomonas foetus</name>
    <dbReference type="NCBI Taxonomy" id="1144522"/>
    <lineage>
        <taxon>Eukaryota</taxon>
        <taxon>Metamonada</taxon>
        <taxon>Parabasalia</taxon>
        <taxon>Tritrichomonadida</taxon>
        <taxon>Tritrichomonadidae</taxon>
        <taxon>Tritrichomonas</taxon>
    </lineage>
</organism>
<dbReference type="GeneID" id="94828537"/>
<dbReference type="InterPro" id="IPR001394">
    <property type="entry name" value="Peptidase_C19_UCH"/>
</dbReference>
<dbReference type="GO" id="GO:0016579">
    <property type="term" value="P:protein deubiquitination"/>
    <property type="evidence" value="ECO:0007669"/>
    <property type="project" value="InterPro"/>
</dbReference>
<dbReference type="Proteomes" id="UP000179807">
    <property type="component" value="Unassembled WGS sequence"/>
</dbReference>
<evidence type="ECO:0000259" key="1">
    <source>
        <dbReference type="PROSITE" id="PS50235"/>
    </source>
</evidence>
<dbReference type="Pfam" id="PF00443">
    <property type="entry name" value="UCH"/>
    <property type="match status" value="1"/>
</dbReference>
<comment type="caution">
    <text evidence="2">The sequence shown here is derived from an EMBL/GenBank/DDBJ whole genome shotgun (WGS) entry which is preliminary data.</text>
</comment>
<dbReference type="InterPro" id="IPR050164">
    <property type="entry name" value="Peptidase_C19"/>
</dbReference>
<proteinExistence type="predicted"/>
<dbReference type="PANTHER" id="PTHR24006">
    <property type="entry name" value="UBIQUITIN CARBOXYL-TERMINAL HYDROLASE"/>
    <property type="match status" value="1"/>
</dbReference>
<dbReference type="InterPro" id="IPR028889">
    <property type="entry name" value="USP"/>
</dbReference>
<dbReference type="InterPro" id="IPR016024">
    <property type="entry name" value="ARM-type_fold"/>
</dbReference>
<accession>A0A1J4JUT9</accession>
<dbReference type="GO" id="GO:0005829">
    <property type="term" value="C:cytosol"/>
    <property type="evidence" value="ECO:0007669"/>
    <property type="project" value="TreeGrafter"/>
</dbReference>
<dbReference type="RefSeq" id="XP_068354157.1">
    <property type="nucleotide sequence ID" value="XM_068493833.1"/>
</dbReference>
<protein>
    <recommendedName>
        <fullName evidence="1">USP domain-containing protein</fullName>
    </recommendedName>
</protein>
<dbReference type="EMBL" id="MLAK01000927">
    <property type="protein sequence ID" value="OHT01021.1"/>
    <property type="molecule type" value="Genomic_DNA"/>
</dbReference>
<dbReference type="GO" id="GO:0005634">
    <property type="term" value="C:nucleus"/>
    <property type="evidence" value="ECO:0007669"/>
    <property type="project" value="TreeGrafter"/>
</dbReference>
<dbReference type="PROSITE" id="PS50235">
    <property type="entry name" value="USP_3"/>
    <property type="match status" value="1"/>
</dbReference>
<keyword evidence="3" id="KW-1185">Reference proteome</keyword>
<dbReference type="SUPFAM" id="SSF54001">
    <property type="entry name" value="Cysteine proteinases"/>
    <property type="match status" value="1"/>
</dbReference>
<sequence length="1911" mass="219390">MVSDSIFPTEADFQSEIYQADDIPSTLRHLKDTIINLNNTPPSLFTDVAIDWVDQTLPLIWPLVINLEHPSRSSIREASSLNFEILKLIQLTRYNPHLVLPLVTFFDFCPKTTKTYEIERLSQSKIDELFKFEDHGRYLSKEKPPTSSIITSLVEQLFTSEFFKTAIDYIKSNEFSIESLCPILTLFLEIEPLISHTYVSLLLPFFMETSIHMLSNNNLTENCLHIATFLTDFSPCMPELLNRILTLFCELSSHGSVQVRYSLVSKIIQIVETTGPGDSANIIKNAMIGAATDPSAHHSLLREVFQFLPSLTSFVNFSEDDLGNLIKTTTSASFTCIIRIIPNISTHLDHFAQIILDSGIFFPALYCTLIERVESLDISRTLFQQLLSDPSRLANYDLSTLELNDNVRQHMKDIMDSTDDINYLKSLSYLFLSSPQNPVLPSFLMKIIKLSVQNRELFTLLYNFTDIINKFDSKNFILNVFNTANKRLQSYTSDSYTAEILGLLTEWIDNTKNVPADHMIENLRSLNFQQCISAVFPLINFILKRTKNEYNVKNFLFKIIYDTTSPRHAEWVIRELFGVIHKDRDSIQQVVEILIRHLGDPLKCSNAIYLIYQAALYEVDYFRLKQKTFGFVQKIVMKYDPPKTFFVSLHPFHSTKRIFLELALEFHMKINQLSVTEYKGSQEISISSNFPLTSIGISPFEPIKLDAAKTNDVKETQEIWTPFLDELNNQTYIGLLYQLIQPDNEYSEVIFLLLTLFQPFNLCSSSQSTTKEHLNEHSTEKLDMKSDDQVFQLPAPTNFIQALFHEQCDNPQNYAEYSHIYPYALKVYADTGNKLNEDEITQVFLCLIKNRYDAVSLAIACAALWKLGDEYCFNSQIIQECLIETNQEIIRQTFLGMISPEIDRDVFISLLPAAIRKENRNKTKQFFMWMKRMNYPSEIYLPFFHDLVQYEFSHYSDIDETYIALLDLVPVNEDTITLTLKRLFAPPTCHNLQQPFVQTLESWKASLTFLLNSQSISQLNTFLLNLPQVPSLSMKLSDDFTYKGRSGIVNLGSTCYVNSLLQILNVLPNISMKLINKQSNDYSPFVARLRELLAELKFVRGCSLSIRPLVDTISNFNTSQQEDAEEFLLMIVNAIHDNGSPEITQHLQGEITTLFLNGDEVVSSTKENFYYLPLPIKGLNRLDEALIRFSQDSKIFGYTIEGVNDKVDVFQKSKITKWPDYLCIQLQRWDFPLETQERQKLVHEFDFPIELDTCKIDVNSNKKYTLKGVIVHQGSAEQGHYFAIVRDGINDWYVCNDQSIEYFEISHLPEWAFGMTDDKLGSSENIGTGYLLFYEQEGIDQFSANVPPDLEDKLNQENQVNWPSEIFYSETFASYAMDLLLLSTHNEQAIQLALNVMFRIAATNEKIIEDWIYVFSEHIFNHQELCHLFFEFIDGNIGKSLSNIVMLSESLPKLIVFVFQQIRDSTKPLLTLLNNFNFSSNRRVINTVLQVIPIACKSLKVDWANEDEALHLMVQYLSIEMQRDFFKMVSKQHCLALNSVMSLLYEVLMKKGCIPAILTTFQIENLNRIYSSAKKSESFQKLMTKVNLLRPDIFIDIGEASPSVKQLLAPIISVAAASENAGALDIYTDFIWESFPNFLFNSEEDYRREAASLAIRLLGEVEPGVEKFFEEALVGIVKQKPCFPDPSAIPLYFIGLIPRACQMIMNTKKIGLCDHFLDVLIRLCRVLPESTGLYFHWVAMAFLSSKDLKLLQIVHDLISYDTTLIDNFNEEDIEEILSSDCASKESVHLLFFFKNNANGSSLSGACVEYYLKHSFDQGANLLIEMIKDGLIPGEFEIPEQAENIAKLKFANVLWDALPEKREQLSNYMLSAIRLAKPFKLLSHCPTVRKTCDILRTYCNELLEEVVGHTVL</sequence>
<evidence type="ECO:0000313" key="3">
    <source>
        <dbReference type="Proteomes" id="UP000179807"/>
    </source>
</evidence>
<dbReference type="InterPro" id="IPR018200">
    <property type="entry name" value="USP_CS"/>
</dbReference>
<dbReference type="Gene3D" id="3.90.70.10">
    <property type="entry name" value="Cysteine proteinases"/>
    <property type="match status" value="1"/>
</dbReference>
<dbReference type="GO" id="GO:0004843">
    <property type="term" value="F:cysteine-type deubiquitinase activity"/>
    <property type="evidence" value="ECO:0007669"/>
    <property type="project" value="InterPro"/>
</dbReference>
<dbReference type="InterPro" id="IPR038765">
    <property type="entry name" value="Papain-like_cys_pep_sf"/>
</dbReference>
<dbReference type="FunFam" id="3.90.70.10:FF:000090">
    <property type="entry name" value="Clan CA, family C19, ubiquitin hydrolase-like cysteine peptidase"/>
    <property type="match status" value="1"/>
</dbReference>